<protein>
    <recommendedName>
        <fullName evidence="1">FBD domain-containing protein</fullName>
    </recommendedName>
</protein>
<dbReference type="InterPro" id="IPR006566">
    <property type="entry name" value="FBD"/>
</dbReference>
<dbReference type="Pfam" id="PF08387">
    <property type="entry name" value="FBD"/>
    <property type="match status" value="1"/>
</dbReference>
<evidence type="ECO:0000313" key="3">
    <source>
        <dbReference type="Proteomes" id="UP000554482"/>
    </source>
</evidence>
<sequence>RKWDVRYKPKMEDYWQTQEFSSEDIFMQLRTVEIKYFEGSEEELEFVRYLLENAHAMEKMNLEGVRNPTHVSERIEKFSKASSYATVSISRGISKDIESFKSFFVCNSLDLP</sequence>
<comment type="caution">
    <text evidence="2">The sequence shown here is derived from an EMBL/GenBank/DDBJ whole genome shotgun (WGS) entry which is preliminary data.</text>
</comment>
<accession>A0A7J6X0E7</accession>
<dbReference type="EMBL" id="JABWDY010007097">
    <property type="protein sequence ID" value="KAF5203216.1"/>
    <property type="molecule type" value="Genomic_DNA"/>
</dbReference>
<reference evidence="2 3" key="1">
    <citation type="submission" date="2020-06" db="EMBL/GenBank/DDBJ databases">
        <title>Transcriptomic and genomic resources for Thalictrum thalictroides and T. hernandezii: Facilitating candidate gene discovery in an emerging model plant lineage.</title>
        <authorList>
            <person name="Arias T."/>
            <person name="Riano-Pachon D.M."/>
            <person name="Di Stilio V.S."/>
        </authorList>
    </citation>
    <scope>NUCLEOTIDE SEQUENCE [LARGE SCALE GENOMIC DNA]</scope>
    <source>
        <strain evidence="3">cv. WT478/WT964</strain>
        <tissue evidence="2">Leaves</tissue>
    </source>
</reference>
<name>A0A7J6X0E7_THATH</name>
<evidence type="ECO:0000259" key="1">
    <source>
        <dbReference type="SMART" id="SM00579"/>
    </source>
</evidence>
<dbReference type="Proteomes" id="UP000554482">
    <property type="component" value="Unassembled WGS sequence"/>
</dbReference>
<evidence type="ECO:0000313" key="2">
    <source>
        <dbReference type="EMBL" id="KAF5203216.1"/>
    </source>
</evidence>
<proteinExistence type="predicted"/>
<feature type="non-terminal residue" evidence="2">
    <location>
        <position position="1"/>
    </location>
</feature>
<keyword evidence="3" id="KW-1185">Reference proteome</keyword>
<organism evidence="2 3">
    <name type="scientific">Thalictrum thalictroides</name>
    <name type="common">Rue-anemone</name>
    <name type="synonym">Anemone thalictroides</name>
    <dbReference type="NCBI Taxonomy" id="46969"/>
    <lineage>
        <taxon>Eukaryota</taxon>
        <taxon>Viridiplantae</taxon>
        <taxon>Streptophyta</taxon>
        <taxon>Embryophyta</taxon>
        <taxon>Tracheophyta</taxon>
        <taxon>Spermatophyta</taxon>
        <taxon>Magnoliopsida</taxon>
        <taxon>Ranunculales</taxon>
        <taxon>Ranunculaceae</taxon>
        <taxon>Thalictroideae</taxon>
        <taxon>Thalictrum</taxon>
    </lineage>
</organism>
<feature type="domain" description="FBD" evidence="1">
    <location>
        <begin position="23"/>
        <end position="90"/>
    </location>
</feature>
<dbReference type="SMART" id="SM00579">
    <property type="entry name" value="FBD"/>
    <property type="match status" value="1"/>
</dbReference>
<dbReference type="OrthoDB" id="1930581at2759"/>
<gene>
    <name evidence="2" type="ORF">FRX31_007197</name>
</gene>
<dbReference type="AlphaFoldDB" id="A0A7J6X0E7"/>